<sequence>MATDKADTTPPETEASLKPETSPPPTSPSPAPAKPPASKAPAPPKPELKLDSALMAEFSNEQIEDFKEAFLLFTRTASGQISYGQCGDVMRALGQNPTNAEVLNVLGKPKPEEMESKMIDFGTFMNMFQQISKTPDKGSYEDFVEGLRVFDKEGDGTVMGAELRHVLATLGERLTVGEVEQVMAGQEDTNGCINYEGSLSIVSPCLVQKAMKCFYSNQHIFTHFFLSFLIFPDVFRLC</sequence>
<keyword evidence="1" id="KW-0677">Repeat</keyword>
<dbReference type="Gene3D" id="1.10.238.10">
    <property type="entry name" value="EF-hand"/>
    <property type="match status" value="2"/>
</dbReference>
<dbReference type="InterPro" id="IPR050230">
    <property type="entry name" value="CALM/Myosin/TropC-like"/>
</dbReference>
<feature type="compositionally biased region" description="Pro residues" evidence="2">
    <location>
        <begin position="21"/>
        <end position="35"/>
    </location>
</feature>
<dbReference type="PROSITE" id="PS50222">
    <property type="entry name" value="EF_HAND_2"/>
    <property type="match status" value="2"/>
</dbReference>
<dbReference type="GO" id="GO:0005509">
    <property type="term" value="F:calcium ion binding"/>
    <property type="evidence" value="ECO:0007669"/>
    <property type="project" value="InterPro"/>
</dbReference>
<dbReference type="InterPro" id="IPR002048">
    <property type="entry name" value="EF_hand_dom"/>
</dbReference>
<dbReference type="GO" id="GO:0016460">
    <property type="term" value="C:myosin II complex"/>
    <property type="evidence" value="ECO:0007669"/>
    <property type="project" value="TreeGrafter"/>
</dbReference>
<protein>
    <submittedName>
        <fullName evidence="4">Myosin light polypeptide 6-like</fullName>
    </submittedName>
</protein>
<evidence type="ECO:0000256" key="2">
    <source>
        <dbReference type="SAM" id="MobiDB-lite"/>
    </source>
</evidence>
<accession>A0A8B9KJB4</accession>
<evidence type="ECO:0000259" key="3">
    <source>
        <dbReference type="PROSITE" id="PS50222"/>
    </source>
</evidence>
<feature type="domain" description="EF-hand" evidence="3">
    <location>
        <begin position="61"/>
        <end position="96"/>
    </location>
</feature>
<evidence type="ECO:0000313" key="5">
    <source>
        <dbReference type="Proteomes" id="UP000694621"/>
    </source>
</evidence>
<dbReference type="PANTHER" id="PTHR23048:SF50">
    <property type="entry name" value="MYOSIN LIGHT CHAIN 4-RELATED"/>
    <property type="match status" value="1"/>
</dbReference>
<evidence type="ECO:0000313" key="4">
    <source>
        <dbReference type="Ensembl" id="ENSAMXP00005037915.1"/>
    </source>
</evidence>
<organism evidence="4 5">
    <name type="scientific">Astyanax mexicanus</name>
    <name type="common">Blind cave fish</name>
    <name type="synonym">Astyanax fasciatus mexicanus</name>
    <dbReference type="NCBI Taxonomy" id="7994"/>
    <lineage>
        <taxon>Eukaryota</taxon>
        <taxon>Metazoa</taxon>
        <taxon>Chordata</taxon>
        <taxon>Craniata</taxon>
        <taxon>Vertebrata</taxon>
        <taxon>Euteleostomi</taxon>
        <taxon>Actinopterygii</taxon>
        <taxon>Neopterygii</taxon>
        <taxon>Teleostei</taxon>
        <taxon>Ostariophysi</taxon>
        <taxon>Characiformes</taxon>
        <taxon>Characoidei</taxon>
        <taxon>Acestrorhamphidae</taxon>
        <taxon>Acestrorhamphinae</taxon>
        <taxon>Astyanax</taxon>
    </lineage>
</organism>
<name>A0A8B9KJB4_ASTMX</name>
<dbReference type="Proteomes" id="UP000694621">
    <property type="component" value="Unplaced"/>
</dbReference>
<evidence type="ECO:0000256" key="1">
    <source>
        <dbReference type="ARBA" id="ARBA00022737"/>
    </source>
</evidence>
<dbReference type="AlphaFoldDB" id="A0A8B9KJB4"/>
<feature type="domain" description="EF-hand" evidence="3">
    <location>
        <begin position="138"/>
        <end position="173"/>
    </location>
</feature>
<proteinExistence type="predicted"/>
<dbReference type="FunFam" id="1.10.238.10:FF:000178">
    <property type="entry name" value="Calmodulin-2 A"/>
    <property type="match status" value="1"/>
</dbReference>
<reference evidence="4" key="1">
    <citation type="submission" date="2025-08" db="UniProtKB">
        <authorList>
            <consortium name="Ensembl"/>
        </authorList>
    </citation>
    <scope>IDENTIFICATION</scope>
</reference>
<dbReference type="Ensembl" id="ENSAMXT00005041317.1">
    <property type="protein sequence ID" value="ENSAMXP00005037915.1"/>
    <property type="gene ID" value="ENSAMXG00005018015.1"/>
</dbReference>
<dbReference type="PANTHER" id="PTHR23048">
    <property type="entry name" value="MYOSIN LIGHT CHAIN 1, 3"/>
    <property type="match status" value="1"/>
</dbReference>
<gene>
    <name evidence="4" type="primary">zgc:163073</name>
</gene>
<feature type="region of interest" description="Disordered" evidence="2">
    <location>
        <begin position="1"/>
        <end position="47"/>
    </location>
</feature>
<dbReference type="SUPFAM" id="SSF47473">
    <property type="entry name" value="EF-hand"/>
    <property type="match status" value="1"/>
</dbReference>
<dbReference type="InterPro" id="IPR011992">
    <property type="entry name" value="EF-hand-dom_pair"/>
</dbReference>